<gene>
    <name evidence="4" type="ORF">JOD17_000915</name>
</gene>
<proteinExistence type="inferred from homology"/>
<accession>A0ABS2P8T6</accession>
<name>A0ABS2P8T6_9BACL</name>
<dbReference type="InterPro" id="IPR036866">
    <property type="entry name" value="RibonucZ/Hydroxyglut_hydro"/>
</dbReference>
<evidence type="ECO:0000313" key="5">
    <source>
        <dbReference type="Proteomes" id="UP000741863"/>
    </source>
</evidence>
<dbReference type="InterPro" id="IPR050114">
    <property type="entry name" value="UPF0173_UPF0282_UlaG_hydrolase"/>
</dbReference>
<dbReference type="PANTHER" id="PTHR43546:SF3">
    <property type="entry name" value="UPF0173 METAL-DEPENDENT HYDROLASE MJ1163"/>
    <property type="match status" value="1"/>
</dbReference>
<keyword evidence="1 2" id="KW-0378">Hydrolase</keyword>
<protein>
    <recommendedName>
        <fullName evidence="2">UPF0173 metal-dependent hydrolase JOD17_000915</fullName>
    </recommendedName>
</protein>
<dbReference type="SMART" id="SM00849">
    <property type="entry name" value="Lactamase_B"/>
    <property type="match status" value="1"/>
</dbReference>
<dbReference type="EMBL" id="JAFBEC010000002">
    <property type="protein sequence ID" value="MBM7631823.1"/>
    <property type="molecule type" value="Genomic_DNA"/>
</dbReference>
<organism evidence="4 5">
    <name type="scientific">Geomicrobium sediminis</name>
    <dbReference type="NCBI Taxonomy" id="1347788"/>
    <lineage>
        <taxon>Bacteria</taxon>
        <taxon>Bacillati</taxon>
        <taxon>Bacillota</taxon>
        <taxon>Bacilli</taxon>
        <taxon>Bacillales</taxon>
        <taxon>Geomicrobium</taxon>
    </lineage>
</organism>
<dbReference type="NCBIfam" id="NF001911">
    <property type="entry name" value="PRK00685.1"/>
    <property type="match status" value="1"/>
</dbReference>
<comment type="caution">
    <text evidence="4">The sequence shown here is derived from an EMBL/GenBank/DDBJ whole genome shotgun (WGS) entry which is preliminary data.</text>
</comment>
<keyword evidence="5" id="KW-1185">Reference proteome</keyword>
<dbReference type="SUPFAM" id="SSF56281">
    <property type="entry name" value="Metallo-hydrolase/oxidoreductase"/>
    <property type="match status" value="1"/>
</dbReference>
<evidence type="ECO:0000256" key="1">
    <source>
        <dbReference type="ARBA" id="ARBA00022801"/>
    </source>
</evidence>
<reference evidence="4 5" key="1">
    <citation type="submission" date="2021-01" db="EMBL/GenBank/DDBJ databases">
        <title>Genomic Encyclopedia of Type Strains, Phase IV (KMG-IV): sequencing the most valuable type-strain genomes for metagenomic binning, comparative biology and taxonomic classification.</title>
        <authorList>
            <person name="Goeker M."/>
        </authorList>
    </citation>
    <scope>NUCLEOTIDE SEQUENCE [LARGE SCALE GENOMIC DNA]</scope>
    <source>
        <strain evidence="4 5">DSM 25540</strain>
    </source>
</reference>
<dbReference type="RefSeq" id="WP_204695872.1">
    <property type="nucleotide sequence ID" value="NZ_JAFBEC010000002.1"/>
</dbReference>
<dbReference type="Proteomes" id="UP000741863">
    <property type="component" value="Unassembled WGS sequence"/>
</dbReference>
<dbReference type="Pfam" id="PF13483">
    <property type="entry name" value="Lactamase_B_3"/>
    <property type="match status" value="1"/>
</dbReference>
<dbReference type="HAMAP" id="MF_00457">
    <property type="entry name" value="UPF0173"/>
    <property type="match status" value="1"/>
</dbReference>
<evidence type="ECO:0000259" key="3">
    <source>
        <dbReference type="SMART" id="SM00849"/>
    </source>
</evidence>
<dbReference type="PANTHER" id="PTHR43546">
    <property type="entry name" value="UPF0173 METAL-DEPENDENT HYDROLASE MJ1163-RELATED"/>
    <property type="match status" value="1"/>
</dbReference>
<evidence type="ECO:0000313" key="4">
    <source>
        <dbReference type="EMBL" id="MBM7631823.1"/>
    </source>
</evidence>
<sequence length="226" mass="24470">MKLTFHGQSFIEIETNGYSVLIDPFITGNDTCKIKPEDVNPDAILLTHGHADHLGDTEAIAKRSGALVVATHELATYLGGKGLETHPLNTGGGYELPFGHVRLTQAFHSSSFQEEDGQIIYLGMPNGILFTAEGKTIYHAGDTSLFSDMKLIAERHDLEVALLPIGDNFTMGPEDAKVAAEWLQAELVIPIHYNTFPLIEQDGDAFVDSIAPLKGNALKPGESTEV</sequence>
<dbReference type="InterPro" id="IPR001279">
    <property type="entry name" value="Metallo-B-lactamas"/>
</dbReference>
<dbReference type="InterPro" id="IPR022877">
    <property type="entry name" value="UPF0173"/>
</dbReference>
<dbReference type="Gene3D" id="3.60.15.10">
    <property type="entry name" value="Ribonuclease Z/Hydroxyacylglutathione hydrolase-like"/>
    <property type="match status" value="1"/>
</dbReference>
<evidence type="ECO:0000256" key="2">
    <source>
        <dbReference type="HAMAP-Rule" id="MF_00457"/>
    </source>
</evidence>
<feature type="domain" description="Metallo-beta-lactamase" evidence="3">
    <location>
        <begin position="7"/>
        <end position="192"/>
    </location>
</feature>
<comment type="similarity">
    <text evidence="2">Belongs to the UPF0173 family.</text>
</comment>